<dbReference type="RefSeq" id="XP_033686590.1">
    <property type="nucleotide sequence ID" value="XM_033826621.1"/>
</dbReference>
<dbReference type="AlphaFoldDB" id="A0A6A6IME3"/>
<dbReference type="GeneID" id="54579951"/>
<evidence type="ECO:0000313" key="1">
    <source>
        <dbReference type="EMBL" id="KAF2251586.1"/>
    </source>
</evidence>
<evidence type="ECO:0000313" key="2">
    <source>
        <dbReference type="Proteomes" id="UP000800094"/>
    </source>
</evidence>
<protein>
    <submittedName>
        <fullName evidence="1">Uncharacterized protein</fullName>
    </submittedName>
</protein>
<reference evidence="1" key="1">
    <citation type="journal article" date="2020" name="Stud. Mycol.">
        <title>101 Dothideomycetes genomes: a test case for predicting lifestyles and emergence of pathogens.</title>
        <authorList>
            <person name="Haridas S."/>
            <person name="Albert R."/>
            <person name="Binder M."/>
            <person name="Bloem J."/>
            <person name="Labutti K."/>
            <person name="Salamov A."/>
            <person name="Andreopoulos B."/>
            <person name="Baker S."/>
            <person name="Barry K."/>
            <person name="Bills G."/>
            <person name="Bluhm B."/>
            <person name="Cannon C."/>
            <person name="Castanera R."/>
            <person name="Culley D."/>
            <person name="Daum C."/>
            <person name="Ezra D."/>
            <person name="Gonzalez J."/>
            <person name="Henrissat B."/>
            <person name="Kuo A."/>
            <person name="Liang C."/>
            <person name="Lipzen A."/>
            <person name="Lutzoni F."/>
            <person name="Magnuson J."/>
            <person name="Mondo S."/>
            <person name="Nolan M."/>
            <person name="Ohm R."/>
            <person name="Pangilinan J."/>
            <person name="Park H.-J."/>
            <person name="Ramirez L."/>
            <person name="Alfaro M."/>
            <person name="Sun H."/>
            <person name="Tritt A."/>
            <person name="Yoshinaga Y."/>
            <person name="Zwiers L.-H."/>
            <person name="Turgeon B."/>
            <person name="Goodwin S."/>
            <person name="Spatafora J."/>
            <person name="Crous P."/>
            <person name="Grigoriev I."/>
        </authorList>
    </citation>
    <scope>NUCLEOTIDE SEQUENCE</scope>
    <source>
        <strain evidence="1">CBS 122368</strain>
    </source>
</reference>
<keyword evidence="2" id="KW-1185">Reference proteome</keyword>
<accession>A0A6A6IME3</accession>
<gene>
    <name evidence="1" type="ORF">BU26DRAFT_502217</name>
</gene>
<dbReference type="Proteomes" id="UP000800094">
    <property type="component" value="Unassembled WGS sequence"/>
</dbReference>
<sequence>MSSPEDREFLYTTRWKHHTFPLSEKRFDEMSPTYDHELSQLRLRMDWLRTWLDEAQENLSVFETFGHGIFNISQSAARRFILRASWEVEVIFKPMLRGIQSISDKFPKIATELQNQGLELFHQTNKALDTRLRPQRDVAQVRNTFAPNTTEIPTQTQLELLLELCVHEAQKDLLEGDTNLAHERLWELIQQSLQQKFPRRWQLDESPEYSYEPNMLLICLGCGITGATMPFGANRKEIKSLESMWKARRPGNHELAEGAWRAFKKCHILAICTAEKRELTDAEVESLPAIPRYMRGHYGQAIRNYWSSQEACPTCKVIWGYTELHIRQYRTPHNPNICAEPIAAMRCHALDPDGDVVSGNEAFLQRVKDAVKNRGSSNAKSASSA</sequence>
<dbReference type="EMBL" id="ML987192">
    <property type="protein sequence ID" value="KAF2251586.1"/>
    <property type="molecule type" value="Genomic_DNA"/>
</dbReference>
<name>A0A6A6IME3_9PLEO</name>
<organism evidence="1 2">
    <name type="scientific">Trematosphaeria pertusa</name>
    <dbReference type="NCBI Taxonomy" id="390896"/>
    <lineage>
        <taxon>Eukaryota</taxon>
        <taxon>Fungi</taxon>
        <taxon>Dikarya</taxon>
        <taxon>Ascomycota</taxon>
        <taxon>Pezizomycotina</taxon>
        <taxon>Dothideomycetes</taxon>
        <taxon>Pleosporomycetidae</taxon>
        <taxon>Pleosporales</taxon>
        <taxon>Massarineae</taxon>
        <taxon>Trematosphaeriaceae</taxon>
        <taxon>Trematosphaeria</taxon>
    </lineage>
</organism>
<proteinExistence type="predicted"/>